<protein>
    <recommendedName>
        <fullName evidence="8">tRNA-specific adenosine deaminase</fullName>
        <ecNumber evidence="8">3.5.4.33</ecNumber>
    </recommendedName>
</protein>
<keyword evidence="11" id="KW-1185">Reference proteome</keyword>
<dbReference type="Gene3D" id="3.40.140.10">
    <property type="entry name" value="Cytidine Deaminase, domain 2"/>
    <property type="match status" value="1"/>
</dbReference>
<keyword evidence="3 8" id="KW-0819">tRNA processing</keyword>
<evidence type="ECO:0000259" key="9">
    <source>
        <dbReference type="PROSITE" id="PS51747"/>
    </source>
</evidence>
<evidence type="ECO:0000256" key="5">
    <source>
        <dbReference type="ARBA" id="ARBA00022801"/>
    </source>
</evidence>
<sequence>MIEPFNDEYFMRKALEEAQLAYEEDEIPVGAVVVSQGKIIGRGHNMTERLNDVTAHAEMLAITAAANYLGGKYLRNCTLYVTLEPCSMCAGALFWTQISKVVFGASDEKRGYREFGSRLHPKTQLVEGILRNESTELLQQFFRSKRKK</sequence>
<reference evidence="10 11" key="1">
    <citation type="submission" date="2020-08" db="EMBL/GenBank/DDBJ databases">
        <title>Croceimicrobium hydrocarbonivorans gen. nov., sp. nov., a novel marine bacterium isolated from a bacterial consortium that degrades polyethylene terephthalate.</title>
        <authorList>
            <person name="Liu R."/>
        </authorList>
    </citation>
    <scope>NUCLEOTIDE SEQUENCE [LARGE SCALE GENOMIC DNA]</scope>
    <source>
        <strain evidence="10 11">A20-9</strain>
    </source>
</reference>
<evidence type="ECO:0000256" key="8">
    <source>
        <dbReference type="HAMAP-Rule" id="MF_00972"/>
    </source>
</evidence>
<dbReference type="PROSITE" id="PS00903">
    <property type="entry name" value="CYT_DCMP_DEAMINASES_1"/>
    <property type="match status" value="1"/>
</dbReference>
<feature type="binding site" evidence="8">
    <location>
        <position position="89"/>
    </location>
    <ligand>
        <name>Zn(2+)</name>
        <dbReference type="ChEBI" id="CHEBI:29105"/>
        <note>catalytic</note>
    </ligand>
</feature>
<dbReference type="Proteomes" id="UP000516305">
    <property type="component" value="Chromosome"/>
</dbReference>
<dbReference type="InterPro" id="IPR016193">
    <property type="entry name" value="Cytidine_deaminase-like"/>
</dbReference>
<comment type="subunit">
    <text evidence="2 8">Homodimer.</text>
</comment>
<dbReference type="GO" id="GO:0052717">
    <property type="term" value="F:tRNA-specific adenosine-34 deaminase activity"/>
    <property type="evidence" value="ECO:0007669"/>
    <property type="project" value="UniProtKB-UniRule"/>
</dbReference>
<feature type="binding site" evidence="8">
    <location>
        <position position="56"/>
    </location>
    <ligand>
        <name>Zn(2+)</name>
        <dbReference type="ChEBI" id="CHEBI:29105"/>
        <note>catalytic</note>
    </ligand>
</feature>
<name>A0A7H0VA78_9FLAO</name>
<comment type="similarity">
    <text evidence="1">Belongs to the cytidine and deoxycytidylate deaminase family. ADAT2 subfamily.</text>
</comment>
<keyword evidence="6 8" id="KW-0862">Zinc</keyword>
<dbReference type="EMBL" id="CP060139">
    <property type="protein sequence ID" value="QNR22626.1"/>
    <property type="molecule type" value="Genomic_DNA"/>
</dbReference>
<evidence type="ECO:0000313" key="11">
    <source>
        <dbReference type="Proteomes" id="UP000516305"/>
    </source>
</evidence>
<evidence type="ECO:0000256" key="4">
    <source>
        <dbReference type="ARBA" id="ARBA00022723"/>
    </source>
</evidence>
<dbReference type="RefSeq" id="WP_210757192.1">
    <property type="nucleotide sequence ID" value="NZ_CP060139.1"/>
</dbReference>
<keyword evidence="4 8" id="KW-0479">Metal-binding</keyword>
<feature type="active site" description="Proton donor" evidence="8">
    <location>
        <position position="58"/>
    </location>
</feature>
<dbReference type="InterPro" id="IPR002125">
    <property type="entry name" value="CMP_dCMP_dom"/>
</dbReference>
<dbReference type="PANTHER" id="PTHR11079:SF202">
    <property type="entry name" value="TRNA-SPECIFIC ADENOSINE DEAMINASE"/>
    <property type="match status" value="1"/>
</dbReference>
<accession>A0A7H0VA78</accession>
<proteinExistence type="inferred from homology"/>
<dbReference type="PANTHER" id="PTHR11079">
    <property type="entry name" value="CYTOSINE DEAMINASE FAMILY MEMBER"/>
    <property type="match status" value="1"/>
</dbReference>
<evidence type="ECO:0000313" key="10">
    <source>
        <dbReference type="EMBL" id="QNR22626.1"/>
    </source>
</evidence>
<comment type="cofactor">
    <cofactor evidence="8">
        <name>Zn(2+)</name>
        <dbReference type="ChEBI" id="CHEBI:29105"/>
    </cofactor>
    <text evidence="8">Binds 1 zinc ion per subunit.</text>
</comment>
<dbReference type="GO" id="GO:0002100">
    <property type="term" value="P:tRNA wobble adenosine to inosine editing"/>
    <property type="evidence" value="ECO:0007669"/>
    <property type="project" value="UniProtKB-UniRule"/>
</dbReference>
<dbReference type="KEGG" id="chyd:H4K34_09525"/>
<gene>
    <name evidence="8" type="primary">tadA</name>
    <name evidence="10" type="ORF">H4K34_09525</name>
</gene>
<evidence type="ECO:0000256" key="1">
    <source>
        <dbReference type="ARBA" id="ARBA00010669"/>
    </source>
</evidence>
<comment type="function">
    <text evidence="8">Catalyzes the deamination of adenosine to inosine at the wobble position 34 of tRNA(Arg2).</text>
</comment>
<dbReference type="InterPro" id="IPR028883">
    <property type="entry name" value="tRNA_aden_deaminase"/>
</dbReference>
<evidence type="ECO:0000256" key="2">
    <source>
        <dbReference type="ARBA" id="ARBA00011738"/>
    </source>
</evidence>
<dbReference type="EC" id="3.5.4.33" evidence="8"/>
<evidence type="ECO:0000256" key="7">
    <source>
        <dbReference type="ARBA" id="ARBA00048045"/>
    </source>
</evidence>
<feature type="binding site" evidence="8">
    <location>
        <position position="86"/>
    </location>
    <ligand>
        <name>Zn(2+)</name>
        <dbReference type="ChEBI" id="CHEBI:29105"/>
        <note>catalytic</note>
    </ligand>
</feature>
<dbReference type="GO" id="GO:0008270">
    <property type="term" value="F:zinc ion binding"/>
    <property type="evidence" value="ECO:0007669"/>
    <property type="project" value="UniProtKB-UniRule"/>
</dbReference>
<feature type="domain" description="CMP/dCMP-type deaminase" evidence="9">
    <location>
        <begin position="5"/>
        <end position="119"/>
    </location>
</feature>
<dbReference type="Pfam" id="PF00383">
    <property type="entry name" value="dCMP_cyt_deam_1"/>
    <property type="match status" value="1"/>
</dbReference>
<dbReference type="AlphaFoldDB" id="A0A7H0VA78"/>
<dbReference type="PROSITE" id="PS51747">
    <property type="entry name" value="CYT_DCMP_DEAMINASES_2"/>
    <property type="match status" value="1"/>
</dbReference>
<dbReference type="HAMAP" id="MF_00972">
    <property type="entry name" value="tRNA_aden_deaminase"/>
    <property type="match status" value="1"/>
</dbReference>
<comment type="catalytic activity">
    <reaction evidence="7 8">
        <text>adenosine(34) in tRNA + H2O + H(+) = inosine(34) in tRNA + NH4(+)</text>
        <dbReference type="Rhea" id="RHEA:43168"/>
        <dbReference type="Rhea" id="RHEA-COMP:10373"/>
        <dbReference type="Rhea" id="RHEA-COMP:10374"/>
        <dbReference type="ChEBI" id="CHEBI:15377"/>
        <dbReference type="ChEBI" id="CHEBI:15378"/>
        <dbReference type="ChEBI" id="CHEBI:28938"/>
        <dbReference type="ChEBI" id="CHEBI:74411"/>
        <dbReference type="ChEBI" id="CHEBI:82852"/>
        <dbReference type="EC" id="3.5.4.33"/>
    </reaction>
</comment>
<organism evidence="10 11">
    <name type="scientific">Croceimicrobium hydrocarbonivorans</name>
    <dbReference type="NCBI Taxonomy" id="2761580"/>
    <lineage>
        <taxon>Bacteria</taxon>
        <taxon>Pseudomonadati</taxon>
        <taxon>Bacteroidota</taxon>
        <taxon>Flavobacteriia</taxon>
        <taxon>Flavobacteriales</taxon>
        <taxon>Owenweeksiaceae</taxon>
        <taxon>Croceimicrobium</taxon>
    </lineage>
</organism>
<keyword evidence="5 8" id="KW-0378">Hydrolase</keyword>
<dbReference type="SUPFAM" id="SSF53927">
    <property type="entry name" value="Cytidine deaminase-like"/>
    <property type="match status" value="1"/>
</dbReference>
<evidence type="ECO:0000256" key="6">
    <source>
        <dbReference type="ARBA" id="ARBA00022833"/>
    </source>
</evidence>
<dbReference type="CDD" id="cd01285">
    <property type="entry name" value="nucleoside_deaminase"/>
    <property type="match status" value="1"/>
</dbReference>
<evidence type="ECO:0000256" key="3">
    <source>
        <dbReference type="ARBA" id="ARBA00022694"/>
    </source>
</evidence>
<dbReference type="InterPro" id="IPR016192">
    <property type="entry name" value="APOBEC/CMP_deaminase_Zn-bd"/>
</dbReference>